<dbReference type="InterPro" id="IPR001173">
    <property type="entry name" value="Glyco_trans_2-like"/>
</dbReference>
<keyword evidence="3" id="KW-1185">Reference proteome</keyword>
<dbReference type="PANTHER" id="PTHR43685:SF2">
    <property type="entry name" value="GLYCOSYLTRANSFERASE 2-LIKE DOMAIN-CONTAINING PROTEIN"/>
    <property type="match status" value="1"/>
</dbReference>
<protein>
    <recommendedName>
        <fullName evidence="1">Glycosyltransferase 2-like domain-containing protein</fullName>
    </recommendedName>
</protein>
<feature type="domain" description="Glycosyltransferase 2-like" evidence="1">
    <location>
        <begin position="8"/>
        <end position="118"/>
    </location>
</feature>
<comment type="caution">
    <text evidence="2">The sequence shown here is derived from an EMBL/GenBank/DDBJ whole genome shotgun (WGS) entry which is preliminary data.</text>
</comment>
<evidence type="ECO:0000313" key="2">
    <source>
        <dbReference type="EMBL" id="GAA4170371.1"/>
    </source>
</evidence>
<dbReference type="EMBL" id="BAABBW010000001">
    <property type="protein sequence ID" value="GAA4170371.1"/>
    <property type="molecule type" value="Genomic_DNA"/>
</dbReference>
<dbReference type="RefSeq" id="WP_344751997.1">
    <property type="nucleotide sequence ID" value="NZ_BAABBW010000001.1"/>
</dbReference>
<dbReference type="Pfam" id="PF00535">
    <property type="entry name" value="Glycos_transf_2"/>
    <property type="match status" value="1"/>
</dbReference>
<organism evidence="2 3">
    <name type="scientific">Gryllotalpicola koreensis</name>
    <dbReference type="NCBI Taxonomy" id="993086"/>
    <lineage>
        <taxon>Bacteria</taxon>
        <taxon>Bacillati</taxon>
        <taxon>Actinomycetota</taxon>
        <taxon>Actinomycetes</taxon>
        <taxon>Micrococcales</taxon>
        <taxon>Microbacteriaceae</taxon>
        <taxon>Gryllotalpicola</taxon>
    </lineage>
</organism>
<proteinExistence type="predicted"/>
<name>A0ABP7ZU39_9MICO</name>
<accession>A0ABP7ZU39</accession>
<dbReference type="InterPro" id="IPR029044">
    <property type="entry name" value="Nucleotide-diphossugar_trans"/>
</dbReference>
<dbReference type="Proteomes" id="UP001501079">
    <property type="component" value="Unassembled WGS sequence"/>
</dbReference>
<dbReference type="PANTHER" id="PTHR43685">
    <property type="entry name" value="GLYCOSYLTRANSFERASE"/>
    <property type="match status" value="1"/>
</dbReference>
<dbReference type="SUPFAM" id="SSF53448">
    <property type="entry name" value="Nucleotide-diphospho-sugar transferases"/>
    <property type="match status" value="1"/>
</dbReference>
<evidence type="ECO:0000313" key="3">
    <source>
        <dbReference type="Proteomes" id="UP001501079"/>
    </source>
</evidence>
<dbReference type="Gene3D" id="3.90.550.10">
    <property type="entry name" value="Spore Coat Polysaccharide Biosynthesis Protein SpsA, Chain A"/>
    <property type="match status" value="1"/>
</dbReference>
<dbReference type="InterPro" id="IPR050834">
    <property type="entry name" value="Glycosyltransf_2"/>
</dbReference>
<sequence>MYGPADLTVIVCSRDRAPMLREALRSIAAATPAGVEVLVVDSGSRTDETRSVAREASVGYVRSDVPGLSIARNLGLAHAERPIVLFTDDDCVAVPGWVEGVLAHFADERVGAVTGRMLDHTLVAGAAPGRVERLTGVLRGIDAGHGAFMSFRRELMLRLGGFDEVLGAGRRFAGAEDLDAFCRVLAAGSAIVSDTTVTVHHIFTREDGDHVALYRGYGLGAGAMANKWIRIRPLIGLAMAGLLVGRAALGVLRWPEARERAARRALLTAIPQGIAAAARVPRRGALFVDADRPAPVTPPGVWSTKEQQP</sequence>
<evidence type="ECO:0000259" key="1">
    <source>
        <dbReference type="Pfam" id="PF00535"/>
    </source>
</evidence>
<reference evidence="3" key="1">
    <citation type="journal article" date="2019" name="Int. J. Syst. Evol. Microbiol.">
        <title>The Global Catalogue of Microorganisms (GCM) 10K type strain sequencing project: providing services to taxonomists for standard genome sequencing and annotation.</title>
        <authorList>
            <consortium name="The Broad Institute Genomics Platform"/>
            <consortium name="The Broad Institute Genome Sequencing Center for Infectious Disease"/>
            <person name="Wu L."/>
            <person name="Ma J."/>
        </authorList>
    </citation>
    <scope>NUCLEOTIDE SEQUENCE [LARGE SCALE GENOMIC DNA]</scope>
    <source>
        <strain evidence="3">JCM 17591</strain>
    </source>
</reference>
<dbReference type="CDD" id="cd00761">
    <property type="entry name" value="Glyco_tranf_GTA_type"/>
    <property type="match status" value="1"/>
</dbReference>
<gene>
    <name evidence="2" type="ORF">GCM10022287_08160</name>
</gene>